<dbReference type="Proteomes" id="UP001151002">
    <property type="component" value="Unassembled WGS sequence"/>
</dbReference>
<proteinExistence type="predicted"/>
<comment type="caution">
    <text evidence="1">The sequence shown here is derived from an EMBL/GenBank/DDBJ whole genome shotgun (WGS) entry which is preliminary data.</text>
</comment>
<organism evidence="1 2">
    <name type="scientific">Paractinoplanes pyxinae</name>
    <dbReference type="NCBI Taxonomy" id="2997416"/>
    <lineage>
        <taxon>Bacteria</taxon>
        <taxon>Bacillati</taxon>
        <taxon>Actinomycetota</taxon>
        <taxon>Actinomycetes</taxon>
        <taxon>Micromonosporales</taxon>
        <taxon>Micromonosporaceae</taxon>
        <taxon>Paractinoplanes</taxon>
    </lineage>
</organism>
<evidence type="ECO:0000313" key="1">
    <source>
        <dbReference type="EMBL" id="MCY1138075.1"/>
    </source>
</evidence>
<accession>A0ABT4AXD3</accession>
<name>A0ABT4AXD3_9ACTN</name>
<sequence>MGGWWNRQFNPEIDLIGADRAPIAARIYFCGSLKWLGAPFDNHDLHELREGARQVPGFDPSSTGLLAVSRSGTTLPAGSVDLVWGPDDVVAAWPR</sequence>
<evidence type="ECO:0008006" key="3">
    <source>
        <dbReference type="Google" id="ProtNLM"/>
    </source>
</evidence>
<reference evidence="1" key="1">
    <citation type="submission" date="2022-11" db="EMBL/GenBank/DDBJ databases">
        <authorList>
            <person name="Somphong A."/>
            <person name="Phongsopitanun W."/>
        </authorList>
    </citation>
    <scope>NUCLEOTIDE SEQUENCE</scope>
    <source>
        <strain evidence="1">Pm04-4</strain>
    </source>
</reference>
<dbReference type="RefSeq" id="WP_267562050.1">
    <property type="nucleotide sequence ID" value="NZ_JAPNTZ010000003.1"/>
</dbReference>
<gene>
    <name evidence="1" type="ORF">OWR29_08710</name>
</gene>
<keyword evidence="2" id="KW-1185">Reference proteome</keyword>
<dbReference type="EMBL" id="JAPNTZ010000003">
    <property type="protein sequence ID" value="MCY1138075.1"/>
    <property type="molecule type" value="Genomic_DNA"/>
</dbReference>
<evidence type="ECO:0000313" key="2">
    <source>
        <dbReference type="Proteomes" id="UP001151002"/>
    </source>
</evidence>
<protein>
    <recommendedName>
        <fullName evidence="3">DUF234 domain-containing protein</fullName>
    </recommendedName>
</protein>